<evidence type="ECO:0000256" key="3">
    <source>
        <dbReference type="ARBA" id="ARBA00022679"/>
    </source>
</evidence>
<keyword evidence="6" id="KW-0067">ATP-binding</keyword>
<evidence type="ECO:0000256" key="1">
    <source>
        <dbReference type="ARBA" id="ARBA00009684"/>
    </source>
</evidence>
<keyword evidence="3 10" id="KW-0808">Transferase</keyword>
<dbReference type="PANTHER" id="PTHR43527">
    <property type="entry name" value="4-DIPHOSPHOCYTIDYL-2-C-METHYL-D-ERYTHRITOL KINASE, CHLOROPLASTIC"/>
    <property type="match status" value="1"/>
</dbReference>
<reference evidence="10" key="1">
    <citation type="submission" date="2019-08" db="EMBL/GenBank/DDBJ databases">
        <authorList>
            <person name="Kucharzyk K."/>
            <person name="Murdoch R.W."/>
            <person name="Higgins S."/>
            <person name="Loffler F."/>
        </authorList>
    </citation>
    <scope>NUCLEOTIDE SEQUENCE</scope>
</reference>
<evidence type="ECO:0000256" key="4">
    <source>
        <dbReference type="ARBA" id="ARBA00022741"/>
    </source>
</evidence>
<dbReference type="PANTHER" id="PTHR43527:SF2">
    <property type="entry name" value="4-DIPHOSPHOCYTIDYL-2-C-METHYL-D-ERYTHRITOL KINASE, CHLOROPLASTIC"/>
    <property type="match status" value="1"/>
</dbReference>
<name>A0A644ZER0_9ZZZZ</name>
<evidence type="ECO:0000256" key="2">
    <source>
        <dbReference type="ARBA" id="ARBA00012052"/>
    </source>
</evidence>
<evidence type="ECO:0000256" key="7">
    <source>
        <dbReference type="ARBA" id="ARBA00032554"/>
    </source>
</evidence>
<evidence type="ECO:0000256" key="5">
    <source>
        <dbReference type="ARBA" id="ARBA00022777"/>
    </source>
</evidence>
<dbReference type="Pfam" id="PF00288">
    <property type="entry name" value="GHMP_kinases_N"/>
    <property type="match status" value="1"/>
</dbReference>
<dbReference type="EMBL" id="VSSQ01008405">
    <property type="protein sequence ID" value="MPM38778.1"/>
    <property type="molecule type" value="Genomic_DNA"/>
</dbReference>
<dbReference type="SUPFAM" id="SSF55060">
    <property type="entry name" value="GHMP Kinase, C-terminal domain"/>
    <property type="match status" value="1"/>
</dbReference>
<evidence type="ECO:0000313" key="10">
    <source>
        <dbReference type="EMBL" id="MPM38778.1"/>
    </source>
</evidence>
<dbReference type="EC" id="2.7.1.148" evidence="2"/>
<evidence type="ECO:0000259" key="9">
    <source>
        <dbReference type="Pfam" id="PF08544"/>
    </source>
</evidence>
<keyword evidence="4" id="KW-0547">Nucleotide-binding</keyword>
<evidence type="ECO:0000259" key="8">
    <source>
        <dbReference type="Pfam" id="PF00288"/>
    </source>
</evidence>
<keyword evidence="5 10" id="KW-0418">Kinase</keyword>
<sequence>MIIYPKAKINLGLRVTEKRSDGFHNLESLFVDLPQLTDILEIMERDRLSFSLYGAPLDCDPGQNICEKAYNMLSDDFGLPGAEIHLFKKIPTGAGLGGGSSDGACTLVLLNRLYNLGLDTPRLMEYAGRLGSDCSFFVMAHAEERSGYTTAMVKGRGDNPVPYRLEILDHFEIRVVNPGIFISTAEAYSGVVPNKPGISLEQVLSMPVKEWKDYLANDFERHIFLKYPVLEKYKKKLYTEGALYASMSGSGSALYGIFDK</sequence>
<evidence type="ECO:0000256" key="6">
    <source>
        <dbReference type="ARBA" id="ARBA00022840"/>
    </source>
</evidence>
<dbReference type="InterPro" id="IPR004424">
    <property type="entry name" value="IspE"/>
</dbReference>
<dbReference type="InterPro" id="IPR006204">
    <property type="entry name" value="GHMP_kinase_N_dom"/>
</dbReference>
<dbReference type="GO" id="GO:0005524">
    <property type="term" value="F:ATP binding"/>
    <property type="evidence" value="ECO:0007669"/>
    <property type="project" value="UniProtKB-KW"/>
</dbReference>
<comment type="similarity">
    <text evidence="1">Belongs to the GHMP kinase family. IspE subfamily.</text>
</comment>
<dbReference type="InterPro" id="IPR014721">
    <property type="entry name" value="Ribsml_uS5_D2-typ_fold_subgr"/>
</dbReference>
<gene>
    <name evidence="10" type="primary">ispE_24</name>
    <name evidence="10" type="ORF">SDC9_85408</name>
</gene>
<dbReference type="Pfam" id="PF08544">
    <property type="entry name" value="GHMP_kinases_C"/>
    <property type="match status" value="1"/>
</dbReference>
<dbReference type="SUPFAM" id="SSF54211">
    <property type="entry name" value="Ribosomal protein S5 domain 2-like"/>
    <property type="match status" value="1"/>
</dbReference>
<organism evidence="10">
    <name type="scientific">bioreactor metagenome</name>
    <dbReference type="NCBI Taxonomy" id="1076179"/>
    <lineage>
        <taxon>unclassified sequences</taxon>
        <taxon>metagenomes</taxon>
        <taxon>ecological metagenomes</taxon>
    </lineage>
</organism>
<dbReference type="GO" id="GO:0050515">
    <property type="term" value="F:4-(cytidine 5'-diphospho)-2-C-methyl-D-erythritol kinase activity"/>
    <property type="evidence" value="ECO:0007669"/>
    <property type="project" value="UniProtKB-EC"/>
</dbReference>
<dbReference type="PIRSF" id="PIRSF010376">
    <property type="entry name" value="IspE"/>
    <property type="match status" value="1"/>
</dbReference>
<dbReference type="HAMAP" id="MF_00061">
    <property type="entry name" value="IspE"/>
    <property type="match status" value="1"/>
</dbReference>
<comment type="caution">
    <text evidence="10">The sequence shown here is derived from an EMBL/GenBank/DDBJ whole genome shotgun (WGS) entry which is preliminary data.</text>
</comment>
<protein>
    <recommendedName>
        <fullName evidence="2">4-(cytidine 5'-diphospho)-2-C-methyl-D-erythritol kinase</fullName>
        <ecNumber evidence="2">2.7.1.148</ecNumber>
    </recommendedName>
    <alternativeName>
        <fullName evidence="7">4-(cytidine-5'-diphospho)-2-C-methyl-D-erythritol kinase</fullName>
    </alternativeName>
</protein>
<dbReference type="Gene3D" id="3.30.70.890">
    <property type="entry name" value="GHMP kinase, C-terminal domain"/>
    <property type="match status" value="1"/>
</dbReference>
<dbReference type="GO" id="GO:0016114">
    <property type="term" value="P:terpenoid biosynthetic process"/>
    <property type="evidence" value="ECO:0007669"/>
    <property type="project" value="InterPro"/>
</dbReference>
<feature type="domain" description="GHMP kinase C-terminal" evidence="9">
    <location>
        <begin position="210"/>
        <end position="259"/>
    </location>
</feature>
<dbReference type="AlphaFoldDB" id="A0A644ZER0"/>
<dbReference type="InterPro" id="IPR013750">
    <property type="entry name" value="GHMP_kinase_C_dom"/>
</dbReference>
<proteinExistence type="inferred from homology"/>
<feature type="domain" description="GHMP kinase N-terminal" evidence="8">
    <location>
        <begin position="64"/>
        <end position="139"/>
    </location>
</feature>
<dbReference type="InterPro" id="IPR036554">
    <property type="entry name" value="GHMP_kinase_C_sf"/>
</dbReference>
<accession>A0A644ZER0</accession>
<dbReference type="InterPro" id="IPR020568">
    <property type="entry name" value="Ribosomal_Su5_D2-typ_SF"/>
</dbReference>
<dbReference type="Gene3D" id="3.30.230.10">
    <property type="match status" value="1"/>
</dbReference>